<gene>
    <name evidence="1" type="primary">Acey_s0180.g792</name>
    <name evidence="1" type="ORF">Y032_0180g792</name>
</gene>
<dbReference type="EMBL" id="JARK01001516">
    <property type="protein sequence ID" value="EYB93618.1"/>
    <property type="molecule type" value="Genomic_DNA"/>
</dbReference>
<evidence type="ECO:0000313" key="2">
    <source>
        <dbReference type="Proteomes" id="UP000024635"/>
    </source>
</evidence>
<evidence type="ECO:0000313" key="1">
    <source>
        <dbReference type="EMBL" id="EYB93618.1"/>
    </source>
</evidence>
<organism evidence="1 2">
    <name type="scientific">Ancylostoma ceylanicum</name>
    <dbReference type="NCBI Taxonomy" id="53326"/>
    <lineage>
        <taxon>Eukaryota</taxon>
        <taxon>Metazoa</taxon>
        <taxon>Ecdysozoa</taxon>
        <taxon>Nematoda</taxon>
        <taxon>Chromadorea</taxon>
        <taxon>Rhabditida</taxon>
        <taxon>Rhabditina</taxon>
        <taxon>Rhabditomorpha</taxon>
        <taxon>Strongyloidea</taxon>
        <taxon>Ancylostomatidae</taxon>
        <taxon>Ancylostomatinae</taxon>
        <taxon>Ancylostoma</taxon>
    </lineage>
</organism>
<reference evidence="2" key="1">
    <citation type="journal article" date="2015" name="Nat. Genet.">
        <title>The genome and transcriptome of the zoonotic hookworm Ancylostoma ceylanicum identify infection-specific gene families.</title>
        <authorList>
            <person name="Schwarz E.M."/>
            <person name="Hu Y."/>
            <person name="Antoshechkin I."/>
            <person name="Miller M.M."/>
            <person name="Sternberg P.W."/>
            <person name="Aroian R.V."/>
        </authorList>
    </citation>
    <scope>NUCLEOTIDE SEQUENCE</scope>
    <source>
        <strain evidence="2">HY135</strain>
    </source>
</reference>
<protein>
    <submittedName>
        <fullName evidence="1">Uncharacterized protein</fullName>
    </submittedName>
</protein>
<dbReference type="Proteomes" id="UP000024635">
    <property type="component" value="Unassembled WGS sequence"/>
</dbReference>
<comment type="caution">
    <text evidence="1">The sequence shown here is derived from an EMBL/GenBank/DDBJ whole genome shotgun (WGS) entry which is preliminary data.</text>
</comment>
<dbReference type="AlphaFoldDB" id="A0A016SSF6"/>
<keyword evidence="2" id="KW-1185">Reference proteome</keyword>
<sequence>MNESSHSLIPKILCHFLTIFAKPRCLNQESKWENLPANQFCSTFNMMLEMSFANLSPLASQASKPLAQPCYRYDGEAVSVE</sequence>
<name>A0A016SSF6_9BILA</name>
<proteinExistence type="predicted"/>
<accession>A0A016SSF6</accession>